<dbReference type="STRING" id="354355.SAMN05660816_00285"/>
<dbReference type="Proteomes" id="UP000192610">
    <property type="component" value="Unassembled WGS sequence"/>
</dbReference>
<accession>A0A1V9EXM2</accession>
<keyword evidence="2" id="KW-1185">Reference proteome</keyword>
<protein>
    <submittedName>
        <fullName evidence="1">Uncharacterized protein</fullName>
    </submittedName>
</protein>
<evidence type="ECO:0000313" key="1">
    <source>
        <dbReference type="EMBL" id="OQP50861.1"/>
    </source>
</evidence>
<reference evidence="2" key="1">
    <citation type="submission" date="2016-04" db="EMBL/GenBank/DDBJ databases">
        <authorList>
            <person name="Chen L."/>
            <person name="Zhuang W."/>
            <person name="Wang G."/>
        </authorList>
    </citation>
    <scope>NUCLEOTIDE SEQUENCE [LARGE SCALE GENOMIC DNA]</scope>
    <source>
        <strain evidence="2">17621</strain>
    </source>
</reference>
<name>A0A1V9EXM2_9BACT</name>
<gene>
    <name evidence="1" type="ORF">A4H97_03275</name>
</gene>
<dbReference type="EMBL" id="LVXG01000012">
    <property type="protein sequence ID" value="OQP50861.1"/>
    <property type="molecule type" value="Genomic_DNA"/>
</dbReference>
<proteinExistence type="predicted"/>
<organism evidence="1 2">
    <name type="scientific">Niastella yeongjuensis</name>
    <dbReference type="NCBI Taxonomy" id="354355"/>
    <lineage>
        <taxon>Bacteria</taxon>
        <taxon>Pseudomonadati</taxon>
        <taxon>Bacteroidota</taxon>
        <taxon>Chitinophagia</taxon>
        <taxon>Chitinophagales</taxon>
        <taxon>Chitinophagaceae</taxon>
        <taxon>Niastella</taxon>
    </lineage>
</organism>
<sequence>MHLLLSAPNGGKPQTVTSVPFSYKCNKISITSYSYEVVPIMFNAAHRFAGAWFMFFPIMQSKLAQNPELNQYPGL</sequence>
<dbReference type="AlphaFoldDB" id="A0A1V9EXM2"/>
<evidence type="ECO:0000313" key="2">
    <source>
        <dbReference type="Proteomes" id="UP000192610"/>
    </source>
</evidence>
<comment type="caution">
    <text evidence="1">The sequence shown here is derived from an EMBL/GenBank/DDBJ whole genome shotgun (WGS) entry which is preliminary data.</text>
</comment>